<evidence type="ECO:0000256" key="4">
    <source>
        <dbReference type="ARBA" id="ARBA00022723"/>
    </source>
</evidence>
<keyword evidence="3" id="KW-0548">Nucleotidyltransferase</keyword>
<dbReference type="AlphaFoldDB" id="A0A7W1WU46"/>
<dbReference type="Pfam" id="PF00078">
    <property type="entry name" value="RVT_1"/>
    <property type="match status" value="1"/>
</dbReference>
<protein>
    <recommendedName>
        <fullName evidence="1">RNA-directed DNA polymerase</fullName>
        <ecNumber evidence="1">2.7.7.49</ecNumber>
    </recommendedName>
</protein>
<accession>A0A7W1WU46</accession>
<comment type="caution">
    <text evidence="12">The sequence shown here is derived from an EMBL/GenBank/DDBJ whole genome shotgun (WGS) entry which is preliminary data.</text>
</comment>
<dbReference type="InterPro" id="IPR043502">
    <property type="entry name" value="DNA/RNA_pol_sf"/>
</dbReference>
<keyword evidence="4" id="KW-0479">Metal-binding</keyword>
<evidence type="ECO:0000256" key="3">
    <source>
        <dbReference type="ARBA" id="ARBA00022695"/>
    </source>
</evidence>
<dbReference type="EMBL" id="JACEIQ010000023">
    <property type="protein sequence ID" value="MBA4496090.1"/>
    <property type="molecule type" value="Genomic_DNA"/>
</dbReference>
<dbReference type="GO" id="GO:0003964">
    <property type="term" value="F:RNA-directed DNA polymerase activity"/>
    <property type="evidence" value="ECO:0007669"/>
    <property type="project" value="UniProtKB-KW"/>
</dbReference>
<dbReference type="PRINTS" id="PR00866">
    <property type="entry name" value="RNADNAPOLMS"/>
</dbReference>
<evidence type="ECO:0000256" key="7">
    <source>
        <dbReference type="ARBA" id="ARBA00023118"/>
    </source>
</evidence>
<keyword evidence="2" id="KW-0808">Transferase</keyword>
<comment type="similarity">
    <text evidence="8">Belongs to the bacterial reverse transcriptase family.</text>
</comment>
<evidence type="ECO:0000256" key="6">
    <source>
        <dbReference type="ARBA" id="ARBA00022918"/>
    </source>
</evidence>
<dbReference type="PANTHER" id="PTHR34047:SF7">
    <property type="entry name" value="RNA-DIRECTED DNA POLYMERASE"/>
    <property type="match status" value="1"/>
</dbReference>
<keyword evidence="5" id="KW-0460">Magnesium</keyword>
<proteinExistence type="inferred from homology"/>
<evidence type="ECO:0000256" key="5">
    <source>
        <dbReference type="ARBA" id="ARBA00022842"/>
    </source>
</evidence>
<dbReference type="InterPro" id="IPR000123">
    <property type="entry name" value="Reverse_transcriptase_msDNA"/>
</dbReference>
<evidence type="ECO:0000313" key="13">
    <source>
        <dbReference type="Proteomes" id="UP000535491"/>
    </source>
</evidence>
<evidence type="ECO:0000256" key="8">
    <source>
        <dbReference type="ARBA" id="ARBA00034120"/>
    </source>
</evidence>
<dbReference type="CDD" id="cd03487">
    <property type="entry name" value="RT_Bac_retron_II"/>
    <property type="match status" value="1"/>
</dbReference>
<dbReference type="GO" id="GO:0051607">
    <property type="term" value="P:defense response to virus"/>
    <property type="evidence" value="ECO:0007669"/>
    <property type="project" value="UniProtKB-KW"/>
</dbReference>
<dbReference type="GO" id="GO:0003723">
    <property type="term" value="F:RNA binding"/>
    <property type="evidence" value="ECO:0007669"/>
    <property type="project" value="InterPro"/>
</dbReference>
<evidence type="ECO:0000259" key="11">
    <source>
        <dbReference type="PROSITE" id="PS50878"/>
    </source>
</evidence>
<dbReference type="SUPFAM" id="SSF56672">
    <property type="entry name" value="DNA/RNA polymerases"/>
    <property type="match status" value="1"/>
</dbReference>
<dbReference type="RefSeq" id="WP_181754185.1">
    <property type="nucleotide sequence ID" value="NZ_JACEIQ010000023.1"/>
</dbReference>
<name>A0A7W1WU46_9BACL</name>
<keyword evidence="6 12" id="KW-0695">RNA-directed DNA polymerase</keyword>
<dbReference type="GO" id="GO:0046872">
    <property type="term" value="F:metal ion binding"/>
    <property type="evidence" value="ECO:0007669"/>
    <property type="project" value="UniProtKB-KW"/>
</dbReference>
<evidence type="ECO:0000313" key="12">
    <source>
        <dbReference type="EMBL" id="MBA4496090.1"/>
    </source>
</evidence>
<reference evidence="12 13" key="1">
    <citation type="submission" date="2020-07" db="EMBL/GenBank/DDBJ databases">
        <authorList>
            <person name="Feng H."/>
        </authorList>
    </citation>
    <scope>NUCLEOTIDE SEQUENCE [LARGE SCALE GENOMIC DNA]</scope>
    <source>
        <strain evidence="13">s-10</strain>
    </source>
</reference>
<keyword evidence="10" id="KW-0175">Coiled coil</keyword>
<keyword evidence="7" id="KW-0051">Antiviral defense</keyword>
<evidence type="ECO:0000256" key="1">
    <source>
        <dbReference type="ARBA" id="ARBA00012493"/>
    </source>
</evidence>
<feature type="domain" description="Reverse transcriptase" evidence="11">
    <location>
        <begin position="172"/>
        <end position="404"/>
    </location>
</feature>
<sequence>MAEENQQETQPLSREEWIERVMQEGKDEVIRQEMIRMGFWSEKPIPPEEKAKQEQEDEEYALLTEELNRLKQESEKLGDIESMIRERRKQRIEESKRKRAERKAERERLRAEARKRWEEYKSKNVIHVGAGFSKDLQSFDMDEEKLRLNKLPVIRTAEELAGKMGISLSELKWLTYHRDTATICHYHRFTIPKKSGGMREISAPKPKLRRAQEWVKTHILGGSEVHPSAYGFIPGRSTVDNAKCHLKRAAVIKMDLKDFFPSITFWRVKGLFQSFGYSAAISTLLALLCTEPPRKQVQFDGKFYYVAIGERQLPQGACTSPGITNLLCRRLDLRLTGLGEANGFTYSRYADDLTFSCDEEGLPQMGGVINTARHIIRFEGFRVNEEKTRVLRSSRRQKVTGIVLNEKVNISRKELRAFRALLHNVEKTGPEKQNIYHHPDFWGYIKGYASYIRMVRPDLNETLEQQLNRINRKYNLEKSAVAEAKG</sequence>
<dbReference type="PANTHER" id="PTHR34047">
    <property type="entry name" value="NUCLEAR INTRON MATURASE 1, MITOCHONDRIAL-RELATED"/>
    <property type="match status" value="1"/>
</dbReference>
<dbReference type="InterPro" id="IPR051083">
    <property type="entry name" value="GrpII_Intron_Splice-Mob/Def"/>
</dbReference>
<keyword evidence="13" id="KW-1185">Reference proteome</keyword>
<dbReference type="EC" id="2.7.7.49" evidence="1"/>
<dbReference type="PROSITE" id="PS50878">
    <property type="entry name" value="RT_POL"/>
    <property type="match status" value="1"/>
</dbReference>
<dbReference type="InterPro" id="IPR000477">
    <property type="entry name" value="RT_dom"/>
</dbReference>
<evidence type="ECO:0000256" key="10">
    <source>
        <dbReference type="SAM" id="Coils"/>
    </source>
</evidence>
<evidence type="ECO:0000256" key="2">
    <source>
        <dbReference type="ARBA" id="ARBA00022679"/>
    </source>
</evidence>
<evidence type="ECO:0000256" key="9">
    <source>
        <dbReference type="ARBA" id="ARBA00048173"/>
    </source>
</evidence>
<gene>
    <name evidence="12" type="ORF">H1191_17565</name>
</gene>
<dbReference type="Proteomes" id="UP000535491">
    <property type="component" value="Unassembled WGS sequence"/>
</dbReference>
<organism evidence="12 13">
    <name type="scientific">Paenactinomyces guangxiensis</name>
    <dbReference type="NCBI Taxonomy" id="1490290"/>
    <lineage>
        <taxon>Bacteria</taxon>
        <taxon>Bacillati</taxon>
        <taxon>Bacillota</taxon>
        <taxon>Bacilli</taxon>
        <taxon>Bacillales</taxon>
        <taxon>Thermoactinomycetaceae</taxon>
        <taxon>Paenactinomyces</taxon>
    </lineage>
</organism>
<feature type="coiled-coil region" evidence="10">
    <location>
        <begin position="53"/>
        <end position="112"/>
    </location>
</feature>
<comment type="catalytic activity">
    <reaction evidence="9">
        <text>DNA(n) + a 2'-deoxyribonucleoside 5'-triphosphate = DNA(n+1) + diphosphate</text>
        <dbReference type="Rhea" id="RHEA:22508"/>
        <dbReference type="Rhea" id="RHEA-COMP:17339"/>
        <dbReference type="Rhea" id="RHEA-COMP:17340"/>
        <dbReference type="ChEBI" id="CHEBI:33019"/>
        <dbReference type="ChEBI" id="CHEBI:61560"/>
        <dbReference type="ChEBI" id="CHEBI:173112"/>
        <dbReference type="EC" id="2.7.7.49"/>
    </reaction>
</comment>